<comment type="caution">
    <text evidence="1">The sequence shown here is derived from an EMBL/GenBank/DDBJ whole genome shotgun (WGS) entry which is preliminary data.</text>
</comment>
<accession>A0A9W8EJB7</accession>
<dbReference type="PANTHER" id="PTHR13265:SF0">
    <property type="entry name" value="HPR1"/>
    <property type="match status" value="1"/>
</dbReference>
<reference evidence="1" key="1">
    <citation type="submission" date="2022-07" db="EMBL/GenBank/DDBJ databases">
        <title>Phylogenomic reconstructions and comparative analyses of Kickxellomycotina fungi.</title>
        <authorList>
            <person name="Reynolds N.K."/>
            <person name="Stajich J.E."/>
            <person name="Barry K."/>
            <person name="Grigoriev I.V."/>
            <person name="Crous P."/>
            <person name="Smith M.E."/>
        </authorList>
    </citation>
    <scope>NUCLEOTIDE SEQUENCE</scope>
    <source>
        <strain evidence="1">IMI 214461</strain>
    </source>
</reference>
<dbReference type="GO" id="GO:0000445">
    <property type="term" value="C:THO complex part of transcription export complex"/>
    <property type="evidence" value="ECO:0007669"/>
    <property type="project" value="TreeGrafter"/>
</dbReference>
<dbReference type="EMBL" id="JANBQF010000249">
    <property type="protein sequence ID" value="KAJ2003055.1"/>
    <property type="molecule type" value="Genomic_DNA"/>
</dbReference>
<dbReference type="Proteomes" id="UP001150907">
    <property type="component" value="Unassembled WGS sequence"/>
</dbReference>
<dbReference type="Pfam" id="PF11957">
    <property type="entry name" value="efThoc1"/>
    <property type="match status" value="2"/>
</dbReference>
<organism evidence="1 2">
    <name type="scientific">Coemansia thaxteri</name>
    <dbReference type="NCBI Taxonomy" id="2663907"/>
    <lineage>
        <taxon>Eukaryota</taxon>
        <taxon>Fungi</taxon>
        <taxon>Fungi incertae sedis</taxon>
        <taxon>Zoopagomycota</taxon>
        <taxon>Kickxellomycotina</taxon>
        <taxon>Kickxellomycetes</taxon>
        <taxon>Kickxellales</taxon>
        <taxon>Kickxellaceae</taxon>
        <taxon>Coemansia</taxon>
    </lineage>
</organism>
<gene>
    <name evidence="1" type="ORF">H4R26_003281</name>
</gene>
<name>A0A9W8EJB7_9FUNG</name>
<protein>
    <submittedName>
        <fullName evidence="1">Uncharacterized protein</fullName>
    </submittedName>
</protein>
<dbReference type="PANTHER" id="PTHR13265">
    <property type="entry name" value="THO COMPLEX SUBUNIT 1"/>
    <property type="match status" value="1"/>
</dbReference>
<evidence type="ECO:0000313" key="1">
    <source>
        <dbReference type="EMBL" id="KAJ2003055.1"/>
    </source>
</evidence>
<sequence>MPDQFALPAFEHCRALTARAVDAVVALEATELDVNGVRLATRDLVGQTGVDHALHMAMYDSALLATTSPTEASQRMAALSDIGIVLGGDGACDASLAFTLLEEAMDMISVSTAGVLFAHIEKRGTDLRLGMTATGGKGIVMLRMCNSLLRRIPHATMSEFAGRVHLFVANSFALSERSGVNLRGDISTDVVKTLGGDNSDQEEDTEDALLYQAFWSLQEHFASPASAFTPGSEFLACATRTLDEFRKTTSSRAPPLRLEPTGSEPLRYLTSPSLLRLQLNDAQFKCQILLQLLIFIKHSLAMSGDRLAELRSLPTANRLAVSGSALEVSESDQAALRELRKRASSQLVGAANDRGLFSRTAQFMLFHETAWVRWKTVDSCRPFELPSHELPELLAAMQAAARSFLSVRSAQFPAPGAPMGSTRLAELWPTPADATTGALDGLGSELQRIDLVAAMRSLDIYCRGDSDYDLLTESEQSRADVLQWRALRSSVMDNMFRRIDPASRSLAQLRDEFLASKEDEEEEDEVAEPRN</sequence>
<proteinExistence type="predicted"/>
<dbReference type="OrthoDB" id="10257415at2759"/>
<dbReference type="AlphaFoldDB" id="A0A9W8EJB7"/>
<keyword evidence="2" id="KW-1185">Reference proteome</keyword>
<dbReference type="GO" id="GO:0006406">
    <property type="term" value="P:mRNA export from nucleus"/>
    <property type="evidence" value="ECO:0007669"/>
    <property type="project" value="TreeGrafter"/>
</dbReference>
<dbReference type="InterPro" id="IPR021861">
    <property type="entry name" value="THO_THOC1"/>
</dbReference>
<evidence type="ECO:0000313" key="2">
    <source>
        <dbReference type="Proteomes" id="UP001150907"/>
    </source>
</evidence>